<feature type="domain" description="DUF4382" evidence="1">
    <location>
        <begin position="36"/>
        <end position="199"/>
    </location>
</feature>
<name>A0ABY9TXX7_9GAMM</name>
<reference evidence="3" key="1">
    <citation type="submission" date="2023-09" db="EMBL/GenBank/DDBJ databases">
        <authorList>
            <person name="Li S."/>
            <person name="Li X."/>
            <person name="Zhang C."/>
            <person name="Zhao Z."/>
        </authorList>
    </citation>
    <scope>NUCLEOTIDE SEQUENCE [LARGE SCALE GENOMIC DNA]</scope>
    <source>
        <strain evidence="3">SQ149</strain>
    </source>
</reference>
<evidence type="ECO:0000259" key="1">
    <source>
        <dbReference type="Pfam" id="PF14321"/>
    </source>
</evidence>
<dbReference type="InterPro" id="IPR025491">
    <property type="entry name" value="DUF4382"/>
</dbReference>
<dbReference type="RefSeq" id="WP_348392531.1">
    <property type="nucleotide sequence ID" value="NZ_CP134145.1"/>
</dbReference>
<keyword evidence="3" id="KW-1185">Reference proteome</keyword>
<proteinExistence type="predicted"/>
<dbReference type="Proteomes" id="UP001258994">
    <property type="component" value="Chromosome"/>
</dbReference>
<gene>
    <name evidence="2" type="ORF">RGQ13_05340</name>
</gene>
<evidence type="ECO:0000313" key="2">
    <source>
        <dbReference type="EMBL" id="WNC73419.1"/>
    </source>
</evidence>
<organism evidence="2 3">
    <name type="scientific">Thalassotalea psychrophila</name>
    <dbReference type="NCBI Taxonomy" id="3065647"/>
    <lineage>
        <taxon>Bacteria</taxon>
        <taxon>Pseudomonadati</taxon>
        <taxon>Pseudomonadota</taxon>
        <taxon>Gammaproteobacteria</taxon>
        <taxon>Alteromonadales</taxon>
        <taxon>Colwelliaceae</taxon>
        <taxon>Thalassotalea</taxon>
    </lineage>
</organism>
<accession>A0ABY9TXX7</accession>
<sequence length="362" mass="39145">MFNNKISYAALMLSVGVGLYSCGGDSSNEPTVSVPFSLGVSDAFVDDAEEVNIEIDKITITSSDGDVDEIDMFYDAESDSQVDTIKINLLDYQGDDQVTIVNESAGIELAVGTSTMELTVIDSGSYVVLDEYADDFPDEDKVKYDIKVPSSRLRLGGFDVVLGATQTEDTPGFTIEFDLTKSLVLRGNDPAKNGFIIKPHGVRIINSASNGTISGVVNLLDEAMLGCEGDIHTVYLYKGEKSAIENSFLADNFDPDFVDNAAPPEAEEPFTSTMVMKDEEGELSYEIGFIPNGDTFGGGVPEDSFYRIAFACNVGDVNLDPAWEDESEIFNDLMIPNPDTQLTVVEVLTGQTVTVDFPVPKP</sequence>
<protein>
    <submittedName>
        <fullName evidence="2">DUF4382 domain-containing protein</fullName>
    </submittedName>
</protein>
<dbReference type="Pfam" id="PF14321">
    <property type="entry name" value="DUF4382"/>
    <property type="match status" value="1"/>
</dbReference>
<dbReference type="EMBL" id="CP134145">
    <property type="protein sequence ID" value="WNC73419.1"/>
    <property type="molecule type" value="Genomic_DNA"/>
</dbReference>
<dbReference type="PROSITE" id="PS51257">
    <property type="entry name" value="PROKAR_LIPOPROTEIN"/>
    <property type="match status" value="1"/>
</dbReference>
<evidence type="ECO:0000313" key="3">
    <source>
        <dbReference type="Proteomes" id="UP001258994"/>
    </source>
</evidence>